<gene>
    <name evidence="2" type="ORF">NPIL_390851</name>
</gene>
<comment type="caution">
    <text evidence="2">The sequence shown here is derived from an EMBL/GenBank/DDBJ whole genome shotgun (WGS) entry which is preliminary data.</text>
</comment>
<dbReference type="AlphaFoldDB" id="A0A8X6MLB9"/>
<feature type="compositionally biased region" description="Polar residues" evidence="1">
    <location>
        <begin position="26"/>
        <end position="39"/>
    </location>
</feature>
<proteinExistence type="predicted"/>
<accession>A0A8X6MLB9</accession>
<dbReference type="EMBL" id="BMAW01048587">
    <property type="protein sequence ID" value="GFS66836.1"/>
    <property type="molecule type" value="Genomic_DNA"/>
</dbReference>
<organism evidence="2 3">
    <name type="scientific">Nephila pilipes</name>
    <name type="common">Giant wood spider</name>
    <name type="synonym">Nephila maculata</name>
    <dbReference type="NCBI Taxonomy" id="299642"/>
    <lineage>
        <taxon>Eukaryota</taxon>
        <taxon>Metazoa</taxon>
        <taxon>Ecdysozoa</taxon>
        <taxon>Arthropoda</taxon>
        <taxon>Chelicerata</taxon>
        <taxon>Arachnida</taxon>
        <taxon>Araneae</taxon>
        <taxon>Araneomorphae</taxon>
        <taxon>Entelegynae</taxon>
        <taxon>Araneoidea</taxon>
        <taxon>Nephilidae</taxon>
        <taxon>Nephila</taxon>
    </lineage>
</organism>
<evidence type="ECO:0000313" key="2">
    <source>
        <dbReference type="EMBL" id="GFS66836.1"/>
    </source>
</evidence>
<feature type="non-terminal residue" evidence="2">
    <location>
        <position position="1"/>
    </location>
</feature>
<feature type="region of interest" description="Disordered" evidence="1">
    <location>
        <begin position="26"/>
        <end position="56"/>
    </location>
</feature>
<dbReference type="Proteomes" id="UP000887013">
    <property type="component" value="Unassembled WGS sequence"/>
</dbReference>
<evidence type="ECO:0000256" key="1">
    <source>
        <dbReference type="SAM" id="MobiDB-lite"/>
    </source>
</evidence>
<evidence type="ECO:0000313" key="3">
    <source>
        <dbReference type="Proteomes" id="UP000887013"/>
    </source>
</evidence>
<feature type="compositionally biased region" description="Basic and acidic residues" evidence="1">
    <location>
        <begin position="45"/>
        <end position="56"/>
    </location>
</feature>
<name>A0A8X6MLB9_NEPPI</name>
<keyword evidence="3" id="KW-1185">Reference proteome</keyword>
<sequence>IPFAKDTALPVNDSPVEMNCSSWPINSISSDVPVQSNPGDETETSDLHLLEEGQGH</sequence>
<reference evidence="2" key="1">
    <citation type="submission" date="2020-08" db="EMBL/GenBank/DDBJ databases">
        <title>Multicomponent nature underlies the extraordinary mechanical properties of spider dragline silk.</title>
        <authorList>
            <person name="Kono N."/>
            <person name="Nakamura H."/>
            <person name="Mori M."/>
            <person name="Yoshida Y."/>
            <person name="Ohtoshi R."/>
            <person name="Malay A.D."/>
            <person name="Moran D.A.P."/>
            <person name="Tomita M."/>
            <person name="Numata K."/>
            <person name="Arakawa K."/>
        </authorList>
    </citation>
    <scope>NUCLEOTIDE SEQUENCE</scope>
</reference>
<protein>
    <submittedName>
        <fullName evidence="2">Uncharacterized protein</fullName>
    </submittedName>
</protein>
<dbReference type="OrthoDB" id="6783097at2759"/>